<dbReference type="GO" id="GO:0005886">
    <property type="term" value="C:plasma membrane"/>
    <property type="evidence" value="ECO:0007669"/>
    <property type="project" value="UniProtKB-SubCell"/>
</dbReference>
<proteinExistence type="predicted"/>
<comment type="subcellular location">
    <subcellularLocation>
        <location evidence="1">Cell membrane</location>
        <topology evidence="1">Multi-pass membrane protein</topology>
    </subcellularLocation>
</comment>
<dbReference type="Proteomes" id="UP000184263">
    <property type="component" value="Unassembled WGS sequence"/>
</dbReference>
<evidence type="ECO:0000256" key="2">
    <source>
        <dbReference type="ARBA" id="ARBA00022475"/>
    </source>
</evidence>
<evidence type="ECO:0000259" key="7">
    <source>
        <dbReference type="Pfam" id="PF00482"/>
    </source>
</evidence>
<protein>
    <submittedName>
        <fullName evidence="8">Tight adherence protein B</fullName>
    </submittedName>
</protein>
<feature type="transmembrane region" description="Helical" evidence="6">
    <location>
        <begin position="6"/>
        <end position="24"/>
    </location>
</feature>
<feature type="transmembrane region" description="Helical" evidence="6">
    <location>
        <begin position="261"/>
        <end position="280"/>
    </location>
</feature>
<feature type="domain" description="Type II secretion system protein GspF" evidence="7">
    <location>
        <begin position="153"/>
        <end position="277"/>
    </location>
</feature>
<sequence>MVILAAMIAALAAFLLVLIAIVYVQHIRRLNIYYRLRRHKVIRAGDAAADQPYLFERVRSFLSRAASPIAERGPVQALDFRMRQAGIPLLGGEFMILLAGSAGVVCLIVWMLTLNFGVSLLWGVLAATCIWGLVSWRIYQRRNAFTEQLGDCLTTVANALRAGYSFPQAVDVVVEEMEPPISEEFAQVSREVGMSVPLEAALEALSRRVGSADLDLMVTAVLIQREVGGNLAQILDSISDTIQDRVRMKREIFSLTAQGRLSAWVLLVLPWIMALLLYIFRPEQLLFLVNHPFGRMALIGSFILEVIGYLVIQRIVNIDA</sequence>
<dbReference type="Gene3D" id="1.20.81.30">
    <property type="entry name" value="Type II secretion system (T2SS), domain F"/>
    <property type="match status" value="1"/>
</dbReference>
<dbReference type="InterPro" id="IPR018076">
    <property type="entry name" value="T2SS_GspF_dom"/>
</dbReference>
<dbReference type="EMBL" id="FRBC01000003">
    <property type="protein sequence ID" value="SHK39340.1"/>
    <property type="molecule type" value="Genomic_DNA"/>
</dbReference>
<reference evidence="8 9" key="1">
    <citation type="submission" date="2016-11" db="EMBL/GenBank/DDBJ databases">
        <authorList>
            <person name="Jaros S."/>
            <person name="Januszkiewicz K."/>
            <person name="Wedrychowicz H."/>
        </authorList>
    </citation>
    <scope>NUCLEOTIDE SEQUENCE [LARGE SCALE GENOMIC DNA]</scope>
    <source>
        <strain evidence="8 9">HD4</strain>
    </source>
</reference>
<keyword evidence="3 6" id="KW-0812">Transmembrane</keyword>
<evidence type="ECO:0000256" key="6">
    <source>
        <dbReference type="SAM" id="Phobius"/>
    </source>
</evidence>
<evidence type="ECO:0000256" key="3">
    <source>
        <dbReference type="ARBA" id="ARBA00022692"/>
    </source>
</evidence>
<evidence type="ECO:0000256" key="1">
    <source>
        <dbReference type="ARBA" id="ARBA00004651"/>
    </source>
</evidence>
<keyword evidence="2" id="KW-1003">Cell membrane</keyword>
<dbReference type="AlphaFoldDB" id="A0A1M6S3T2"/>
<gene>
    <name evidence="8" type="ORF">SAMN05216582_10395</name>
</gene>
<keyword evidence="5 6" id="KW-0472">Membrane</keyword>
<evidence type="ECO:0000313" key="9">
    <source>
        <dbReference type="Proteomes" id="UP000184263"/>
    </source>
</evidence>
<dbReference type="RefSeq" id="WP_081371823.1">
    <property type="nucleotide sequence ID" value="NZ_FRBC01000003.1"/>
</dbReference>
<dbReference type="InterPro" id="IPR042094">
    <property type="entry name" value="T2SS_GspF_sf"/>
</dbReference>
<name>A0A1M6S3T2_SELRU</name>
<dbReference type="PANTHER" id="PTHR35007">
    <property type="entry name" value="INTEGRAL MEMBRANE PROTEIN-RELATED"/>
    <property type="match status" value="1"/>
</dbReference>
<evidence type="ECO:0000313" key="8">
    <source>
        <dbReference type="EMBL" id="SHK39340.1"/>
    </source>
</evidence>
<keyword evidence="4 6" id="KW-1133">Transmembrane helix</keyword>
<dbReference type="PANTHER" id="PTHR35007:SF1">
    <property type="entry name" value="PILUS ASSEMBLY PROTEIN"/>
    <property type="match status" value="1"/>
</dbReference>
<organism evidence="8 9">
    <name type="scientific">Selenomonas ruminantium</name>
    <dbReference type="NCBI Taxonomy" id="971"/>
    <lineage>
        <taxon>Bacteria</taxon>
        <taxon>Bacillati</taxon>
        <taxon>Bacillota</taxon>
        <taxon>Negativicutes</taxon>
        <taxon>Selenomonadales</taxon>
        <taxon>Selenomonadaceae</taxon>
        <taxon>Selenomonas</taxon>
    </lineage>
</organism>
<dbReference type="Pfam" id="PF00482">
    <property type="entry name" value="T2SSF"/>
    <property type="match status" value="1"/>
</dbReference>
<evidence type="ECO:0000256" key="5">
    <source>
        <dbReference type="ARBA" id="ARBA00023136"/>
    </source>
</evidence>
<evidence type="ECO:0000256" key="4">
    <source>
        <dbReference type="ARBA" id="ARBA00022989"/>
    </source>
</evidence>
<feature type="transmembrane region" description="Helical" evidence="6">
    <location>
        <begin position="292"/>
        <end position="312"/>
    </location>
</feature>
<accession>A0A1M6S3T2</accession>
<feature type="transmembrane region" description="Helical" evidence="6">
    <location>
        <begin position="89"/>
        <end position="113"/>
    </location>
</feature>
<feature type="transmembrane region" description="Helical" evidence="6">
    <location>
        <begin position="119"/>
        <end position="139"/>
    </location>
</feature>
<dbReference type="OrthoDB" id="9803381at2"/>